<name>A0ABD3WF20_SINWO</name>
<dbReference type="AlphaFoldDB" id="A0ABD3WF20"/>
<evidence type="ECO:0000313" key="2">
    <source>
        <dbReference type="Proteomes" id="UP001634394"/>
    </source>
</evidence>
<gene>
    <name evidence="1" type="ORF">ACJMK2_035748</name>
</gene>
<reference evidence="1 2" key="1">
    <citation type="submission" date="2024-11" db="EMBL/GenBank/DDBJ databases">
        <title>Chromosome-level genome assembly of the freshwater bivalve Anodonta woodiana.</title>
        <authorList>
            <person name="Chen X."/>
        </authorList>
    </citation>
    <scope>NUCLEOTIDE SEQUENCE [LARGE SCALE GENOMIC DNA]</scope>
    <source>
        <strain evidence="1">MN2024</strain>
        <tissue evidence="1">Gills</tissue>
    </source>
</reference>
<sequence length="289" mass="33156">MAAINDVALLDGMSRLEYTRASHLLVFRWLKGDVGSGAPENEAEKKLILEASRGTLPVDTSLDELDNNDRLDLCCELLIKKGVLNALQVANSHRQWIRATYIFLRECGVNFSGNMEEQVRKHDLSKFSPEEVLGYGSMFKPGQRGFRTLQGDEKVEWESALEHHYRSNPHHPEYFYPKKTESGERVKDLVIHEKNKNGKLYMEESLVDMLAARGERDMCADAEIDVAQWMDIQEMYFKRYSDQDKEWVINKLAAWKERALKTVKNQKDATACMKILEKPVVSSCPVVVL</sequence>
<organism evidence="1 2">
    <name type="scientific">Sinanodonta woodiana</name>
    <name type="common">Chinese pond mussel</name>
    <name type="synonym">Anodonta woodiana</name>
    <dbReference type="NCBI Taxonomy" id="1069815"/>
    <lineage>
        <taxon>Eukaryota</taxon>
        <taxon>Metazoa</taxon>
        <taxon>Spiralia</taxon>
        <taxon>Lophotrochozoa</taxon>
        <taxon>Mollusca</taxon>
        <taxon>Bivalvia</taxon>
        <taxon>Autobranchia</taxon>
        <taxon>Heteroconchia</taxon>
        <taxon>Palaeoheterodonta</taxon>
        <taxon>Unionida</taxon>
        <taxon>Unionoidea</taxon>
        <taxon>Unionidae</taxon>
        <taxon>Unioninae</taxon>
        <taxon>Sinanodonta</taxon>
    </lineage>
</organism>
<protein>
    <submittedName>
        <fullName evidence="1">Uncharacterized protein</fullName>
    </submittedName>
</protein>
<evidence type="ECO:0000313" key="1">
    <source>
        <dbReference type="EMBL" id="KAL3872524.1"/>
    </source>
</evidence>
<dbReference type="EMBL" id="JBJQND010000006">
    <property type="protein sequence ID" value="KAL3872524.1"/>
    <property type="molecule type" value="Genomic_DNA"/>
</dbReference>
<dbReference type="Pfam" id="PF18907">
    <property type="entry name" value="DUF5662"/>
    <property type="match status" value="1"/>
</dbReference>
<accession>A0ABD3WF20</accession>
<comment type="caution">
    <text evidence="1">The sequence shown here is derived from an EMBL/GenBank/DDBJ whole genome shotgun (WGS) entry which is preliminary data.</text>
</comment>
<proteinExistence type="predicted"/>
<dbReference type="InterPro" id="IPR043721">
    <property type="entry name" value="DUF5662"/>
</dbReference>
<keyword evidence="2" id="KW-1185">Reference proteome</keyword>
<dbReference type="Proteomes" id="UP001634394">
    <property type="component" value="Unassembled WGS sequence"/>
</dbReference>